<proteinExistence type="predicted"/>
<accession>A0ACC2KHW2</accession>
<sequence>MKATTNRRHCVHHTHSQPNYQTEFVQLFRTRSGNQKSKPWISRLKIEEVFAFQNHIVLSCEDLDIRRLKFLRI</sequence>
<dbReference type="Proteomes" id="UP001234297">
    <property type="component" value="Chromosome 9"/>
</dbReference>
<keyword evidence="2" id="KW-1185">Reference proteome</keyword>
<evidence type="ECO:0000313" key="2">
    <source>
        <dbReference type="Proteomes" id="UP001234297"/>
    </source>
</evidence>
<gene>
    <name evidence="1" type="ORF">MRB53_029240</name>
</gene>
<reference evidence="1 2" key="1">
    <citation type="journal article" date="2022" name="Hortic Res">
        <title>A haplotype resolved chromosomal level avocado genome allows analysis of novel avocado genes.</title>
        <authorList>
            <person name="Nath O."/>
            <person name="Fletcher S.J."/>
            <person name="Hayward A."/>
            <person name="Shaw L.M."/>
            <person name="Masouleh A.K."/>
            <person name="Furtado A."/>
            <person name="Henry R.J."/>
            <person name="Mitter N."/>
        </authorList>
    </citation>
    <scope>NUCLEOTIDE SEQUENCE [LARGE SCALE GENOMIC DNA]</scope>
    <source>
        <strain evidence="2">cv. Hass</strain>
    </source>
</reference>
<protein>
    <submittedName>
        <fullName evidence="1">Uncharacterized protein</fullName>
    </submittedName>
</protein>
<organism evidence="1 2">
    <name type="scientific">Persea americana</name>
    <name type="common">Avocado</name>
    <dbReference type="NCBI Taxonomy" id="3435"/>
    <lineage>
        <taxon>Eukaryota</taxon>
        <taxon>Viridiplantae</taxon>
        <taxon>Streptophyta</taxon>
        <taxon>Embryophyta</taxon>
        <taxon>Tracheophyta</taxon>
        <taxon>Spermatophyta</taxon>
        <taxon>Magnoliopsida</taxon>
        <taxon>Magnoliidae</taxon>
        <taxon>Laurales</taxon>
        <taxon>Lauraceae</taxon>
        <taxon>Persea</taxon>
    </lineage>
</organism>
<evidence type="ECO:0000313" key="1">
    <source>
        <dbReference type="EMBL" id="KAJ8620711.1"/>
    </source>
</evidence>
<comment type="caution">
    <text evidence="1">The sequence shown here is derived from an EMBL/GenBank/DDBJ whole genome shotgun (WGS) entry which is preliminary data.</text>
</comment>
<dbReference type="EMBL" id="CM056817">
    <property type="protein sequence ID" value="KAJ8620711.1"/>
    <property type="molecule type" value="Genomic_DNA"/>
</dbReference>
<name>A0ACC2KHW2_PERAE</name>